<protein>
    <submittedName>
        <fullName evidence="1">Uncharacterized protein</fullName>
    </submittedName>
</protein>
<comment type="caution">
    <text evidence="1">The sequence shown here is derived from an EMBL/GenBank/DDBJ whole genome shotgun (WGS) entry which is preliminary data.</text>
</comment>
<organism evidence="1 2">
    <name type="scientific">Panicum miliaceum</name>
    <name type="common">Proso millet</name>
    <name type="synonym">Broomcorn millet</name>
    <dbReference type="NCBI Taxonomy" id="4540"/>
    <lineage>
        <taxon>Eukaryota</taxon>
        <taxon>Viridiplantae</taxon>
        <taxon>Streptophyta</taxon>
        <taxon>Embryophyta</taxon>
        <taxon>Tracheophyta</taxon>
        <taxon>Spermatophyta</taxon>
        <taxon>Magnoliopsida</taxon>
        <taxon>Liliopsida</taxon>
        <taxon>Poales</taxon>
        <taxon>Poaceae</taxon>
        <taxon>PACMAD clade</taxon>
        <taxon>Panicoideae</taxon>
        <taxon>Panicodae</taxon>
        <taxon>Paniceae</taxon>
        <taxon>Panicinae</taxon>
        <taxon>Panicum</taxon>
        <taxon>Panicum sect. Panicum</taxon>
    </lineage>
</organism>
<keyword evidence="2" id="KW-1185">Reference proteome</keyword>
<reference evidence="2" key="1">
    <citation type="journal article" date="2019" name="Nat. Commun.">
        <title>The genome of broomcorn millet.</title>
        <authorList>
            <person name="Zou C."/>
            <person name="Miki D."/>
            <person name="Li D."/>
            <person name="Tang Q."/>
            <person name="Xiao L."/>
            <person name="Rajput S."/>
            <person name="Deng P."/>
            <person name="Jia W."/>
            <person name="Huang R."/>
            <person name="Zhang M."/>
            <person name="Sun Y."/>
            <person name="Hu J."/>
            <person name="Fu X."/>
            <person name="Schnable P.S."/>
            <person name="Li F."/>
            <person name="Zhang H."/>
            <person name="Feng B."/>
            <person name="Zhu X."/>
            <person name="Liu R."/>
            <person name="Schnable J.C."/>
            <person name="Zhu J.-K."/>
            <person name="Zhang H."/>
        </authorList>
    </citation>
    <scope>NUCLEOTIDE SEQUENCE [LARGE SCALE GENOMIC DNA]</scope>
</reference>
<evidence type="ECO:0000313" key="2">
    <source>
        <dbReference type="Proteomes" id="UP000275267"/>
    </source>
</evidence>
<dbReference type="AlphaFoldDB" id="A0A3L6SKB5"/>
<accession>A0A3L6SKB5</accession>
<dbReference type="Proteomes" id="UP000275267">
    <property type="component" value="Unassembled WGS sequence"/>
</dbReference>
<sequence length="170" mass="18290">MEVCIGLGLGLEADRGVFTDEVSTSGGQGDGERRMLRTPSTVLLHGDPPPPPSAVRACGRIEPAESELSSAQILPLPPPPLEPTAVLHLRHPRLLLRRPHHTLVPPSGFSYSCGALRPSVLPSAPPAAHSAPPALCPTPHHAARRRWRGPTLKPMKRCCWLELREFATAT</sequence>
<name>A0A3L6SKB5_PANMI</name>
<dbReference type="EMBL" id="PQIB02000004">
    <property type="protein sequence ID" value="RLN22254.1"/>
    <property type="molecule type" value="Genomic_DNA"/>
</dbReference>
<proteinExistence type="predicted"/>
<gene>
    <name evidence="1" type="ORF">C2845_PM07G08010</name>
</gene>
<evidence type="ECO:0000313" key="1">
    <source>
        <dbReference type="EMBL" id="RLN22254.1"/>
    </source>
</evidence>